<comment type="caution">
    <text evidence="2">The sequence shown here is derived from an EMBL/GenBank/DDBJ whole genome shotgun (WGS) entry which is preliminary data.</text>
</comment>
<dbReference type="PANTHER" id="PTHR33930">
    <property type="entry name" value="ALKYL HYDROPEROXIDE REDUCTASE AHPD"/>
    <property type="match status" value="1"/>
</dbReference>
<evidence type="ECO:0000259" key="1">
    <source>
        <dbReference type="Pfam" id="PF02627"/>
    </source>
</evidence>
<dbReference type="SUPFAM" id="SSF69118">
    <property type="entry name" value="AhpD-like"/>
    <property type="match status" value="1"/>
</dbReference>
<accession>A0A3S4UHD6</accession>
<dbReference type="EMBL" id="RXGA01000002">
    <property type="protein sequence ID" value="RWX73867.1"/>
    <property type="molecule type" value="Genomic_DNA"/>
</dbReference>
<reference evidence="2 3" key="1">
    <citation type="submission" date="2018-12" db="EMBL/GenBank/DDBJ databases">
        <title>The complete genome of the methanogenic archaea of the candidate phylum Verstraetearchaeota, obtained from the metagenome of underground thermal water.</title>
        <authorList>
            <person name="Kadnikov V.V."/>
            <person name="Mardanov A.V."/>
            <person name="Beletsky A.V."/>
            <person name="Karnachuk O.V."/>
            <person name="Ravin N.V."/>
        </authorList>
    </citation>
    <scope>NUCLEOTIDE SEQUENCE [LARGE SCALE GENOMIC DNA]</scope>
    <source>
        <strain evidence="2">Ch88</strain>
    </source>
</reference>
<proteinExistence type="predicted"/>
<feature type="domain" description="Carboxymuconolactone decarboxylase-like" evidence="1">
    <location>
        <begin position="33"/>
        <end position="109"/>
    </location>
</feature>
<dbReference type="GO" id="GO:0051920">
    <property type="term" value="F:peroxiredoxin activity"/>
    <property type="evidence" value="ECO:0007669"/>
    <property type="project" value="InterPro"/>
</dbReference>
<evidence type="ECO:0000313" key="2">
    <source>
        <dbReference type="EMBL" id="RWX73867.1"/>
    </source>
</evidence>
<protein>
    <recommendedName>
        <fullName evidence="1">Carboxymuconolactone decarboxylase-like domain-containing protein</fullName>
    </recommendedName>
</protein>
<gene>
    <name evidence="2" type="ORF">Metus_0646</name>
</gene>
<dbReference type="Pfam" id="PF02627">
    <property type="entry name" value="CMD"/>
    <property type="match status" value="1"/>
</dbReference>
<name>A0A3S4UHD6_METS7</name>
<dbReference type="Proteomes" id="UP000288215">
    <property type="component" value="Unassembled WGS sequence"/>
</dbReference>
<dbReference type="InterPro" id="IPR003779">
    <property type="entry name" value="CMD-like"/>
</dbReference>
<sequence>MTKSLKEKFDKKMGFTPAIMHIAAEVDPKMAEFYNFCDSAVQEDGALPSKFKMLLIMAMGAQRHCKECVVSAMRGAHNKGATDAEIIEAIRVVAVAGGAPAITACKDALQMLKDKSFEKMGCGTK</sequence>
<dbReference type="AlphaFoldDB" id="A0A3S4UHD6"/>
<evidence type="ECO:0000313" key="3">
    <source>
        <dbReference type="Proteomes" id="UP000288215"/>
    </source>
</evidence>
<dbReference type="PANTHER" id="PTHR33930:SF2">
    <property type="entry name" value="BLR3452 PROTEIN"/>
    <property type="match status" value="1"/>
</dbReference>
<dbReference type="InterPro" id="IPR029032">
    <property type="entry name" value="AhpD-like"/>
</dbReference>
<organism evidence="2 3">
    <name type="scientific">Methanosuratincola subterraneus</name>
    <dbReference type="NCBI Taxonomy" id="2593994"/>
    <lineage>
        <taxon>Archaea</taxon>
        <taxon>Thermoproteota</taxon>
        <taxon>Methanosuratincolia</taxon>
        <taxon>Candidatus Methanomethylicales</taxon>
        <taxon>Candidatus Methanomethylicaceae</taxon>
        <taxon>Candidatus Methanosuratincola (ex Vanwonterghem et al. 2016)</taxon>
    </lineage>
</organism>
<dbReference type="Gene3D" id="1.20.1290.10">
    <property type="entry name" value="AhpD-like"/>
    <property type="match status" value="1"/>
</dbReference>